<evidence type="ECO:0000256" key="1">
    <source>
        <dbReference type="SAM" id="Phobius"/>
    </source>
</evidence>
<evidence type="ECO:0000256" key="2">
    <source>
        <dbReference type="SAM" id="SignalP"/>
    </source>
</evidence>
<dbReference type="Proteomes" id="UP000199695">
    <property type="component" value="Unassembled WGS sequence"/>
</dbReference>
<dbReference type="OrthoDB" id="2464294at2"/>
<reference evidence="3 4" key="1">
    <citation type="submission" date="2016-10" db="EMBL/GenBank/DDBJ databases">
        <authorList>
            <person name="de Groot N.N."/>
        </authorList>
    </citation>
    <scope>NUCLEOTIDE SEQUENCE [LARGE SCALE GENOMIC DNA]</scope>
    <source>
        <strain evidence="3 4">DSM 46701</strain>
    </source>
</reference>
<keyword evidence="4" id="KW-1185">Reference proteome</keyword>
<organism evidence="3 4">
    <name type="scientific">Lihuaxuella thermophila</name>
    <dbReference type="NCBI Taxonomy" id="1173111"/>
    <lineage>
        <taxon>Bacteria</taxon>
        <taxon>Bacillati</taxon>
        <taxon>Bacillota</taxon>
        <taxon>Bacilli</taxon>
        <taxon>Bacillales</taxon>
        <taxon>Thermoactinomycetaceae</taxon>
        <taxon>Lihuaxuella</taxon>
    </lineage>
</organism>
<feature type="chain" id="PRO_5011502939" evidence="2">
    <location>
        <begin position="30"/>
        <end position="274"/>
    </location>
</feature>
<dbReference type="EMBL" id="FOCQ01000008">
    <property type="protein sequence ID" value="SEN28514.1"/>
    <property type="molecule type" value="Genomic_DNA"/>
</dbReference>
<name>A0A1H8FAN2_9BACL</name>
<feature type="transmembrane region" description="Helical" evidence="1">
    <location>
        <begin position="235"/>
        <end position="255"/>
    </location>
</feature>
<dbReference type="InterPro" id="IPR014231">
    <property type="entry name" value="Spore_YpjB"/>
</dbReference>
<accession>A0A1H8FAN2</accession>
<gene>
    <name evidence="3" type="ORF">SAMN05444955_10888</name>
</gene>
<proteinExistence type="predicted"/>
<protein>
    <submittedName>
        <fullName evidence="3">Sporulation protein YpjB</fullName>
    </submittedName>
</protein>
<dbReference type="AlphaFoldDB" id="A0A1H8FAN2"/>
<sequence>MLLKRIKTGMVVGCLCYCSFFLILPTAEASSEFQTESEIWSKTANRVAEQVEKEDLQEARTQLAQLAHLFSKSNLADKNLSVEGIHALSDVIMDTERNLNRISPDEIKLRVAVTRLQITFDAVSHPHQPLWKQYYNPMNNQLKLIREAIKQEDSASVQDAIDQFYDDYQMIRPALIVSKSPYIVEKVDSIITFIRKQRDPGQLQAGVSRLERMLQPLFFGSEQEVLAVYSPLDGLSLYAFAGWVSALIVMVLGYVSWRKYRATQISGKNGPVSN</sequence>
<keyword evidence="2" id="KW-0732">Signal</keyword>
<keyword evidence="1" id="KW-0472">Membrane</keyword>
<keyword evidence="1" id="KW-0812">Transmembrane</keyword>
<dbReference type="RefSeq" id="WP_089968518.1">
    <property type="nucleotide sequence ID" value="NZ_FOCQ01000008.1"/>
</dbReference>
<feature type="signal peptide" evidence="2">
    <location>
        <begin position="1"/>
        <end position="29"/>
    </location>
</feature>
<evidence type="ECO:0000313" key="3">
    <source>
        <dbReference type="EMBL" id="SEN28514.1"/>
    </source>
</evidence>
<evidence type="ECO:0000313" key="4">
    <source>
        <dbReference type="Proteomes" id="UP000199695"/>
    </source>
</evidence>
<keyword evidence="1" id="KW-1133">Transmembrane helix</keyword>
<dbReference type="STRING" id="1173111.SAMN05444955_10888"/>
<dbReference type="Pfam" id="PF09577">
    <property type="entry name" value="Spore_YpjB"/>
    <property type="match status" value="1"/>
</dbReference>